<accession>A0A6B4MGF7</accession>
<reference evidence="2 3" key="1">
    <citation type="submission" date="2019-04" db="EMBL/GenBank/DDBJ databases">
        <title>Genome sequencing of Clostridium botulinum Groups I-IV and Clostridium butyricum.</title>
        <authorList>
            <person name="Brunt J."/>
            <person name="Van Vliet A.H.M."/>
            <person name="Stringer S.C."/>
            <person name="Carter A.T."/>
            <person name="Peck M.W."/>
        </authorList>
    </citation>
    <scope>NUCLEOTIDE SEQUENCE [LARGE SCALE GENOMIC DNA]</scope>
    <source>
        <strain evidence="2 3">IFR 18/037</strain>
    </source>
</reference>
<dbReference type="RefSeq" id="WP_003357782.1">
    <property type="nucleotide sequence ID" value="NZ_CP013246.1"/>
</dbReference>
<sequence length="198" mass="22800">MTNYKFKKIFKGFIFFMILVILIIIILASKIIYFGFKSQPQKSDSIIILGCKVKGNDPTPFLKRRLDEGLRLYNEGYGKYIIVSGAKGPGENISEAEAMQKYLVQKGLDKKFIILEDKSRNTLENIKFSKKKMEDNNLSSSIIVSNKYHLKRAELLCQKEGIKASYSGVFVRSHMSHEIMGFLREIPALLVYYIKTMY</sequence>
<dbReference type="AlphaFoldDB" id="A0A6B4MGF7"/>
<dbReference type="PANTHER" id="PTHR30336">
    <property type="entry name" value="INNER MEMBRANE PROTEIN, PROBABLE PERMEASE"/>
    <property type="match status" value="1"/>
</dbReference>
<dbReference type="Gene3D" id="3.40.50.620">
    <property type="entry name" value="HUPs"/>
    <property type="match status" value="1"/>
</dbReference>
<proteinExistence type="predicted"/>
<dbReference type="InterPro" id="IPR014729">
    <property type="entry name" value="Rossmann-like_a/b/a_fold"/>
</dbReference>
<dbReference type="GO" id="GO:0000270">
    <property type="term" value="P:peptidoglycan metabolic process"/>
    <property type="evidence" value="ECO:0007669"/>
    <property type="project" value="TreeGrafter"/>
</dbReference>
<organism evidence="2 3">
    <name type="scientific">Clostridium botulinum</name>
    <dbReference type="NCBI Taxonomy" id="1491"/>
    <lineage>
        <taxon>Bacteria</taxon>
        <taxon>Bacillati</taxon>
        <taxon>Bacillota</taxon>
        <taxon>Clostridia</taxon>
        <taxon>Eubacteriales</taxon>
        <taxon>Clostridiaceae</taxon>
        <taxon>Clostridium</taxon>
    </lineage>
</organism>
<protein>
    <submittedName>
        <fullName evidence="2">YdcF family protein</fullName>
    </submittedName>
</protein>
<comment type="caution">
    <text evidence="2">The sequence shown here is derived from an EMBL/GenBank/DDBJ whole genome shotgun (WGS) entry which is preliminary data.</text>
</comment>
<dbReference type="GO" id="GO:0005886">
    <property type="term" value="C:plasma membrane"/>
    <property type="evidence" value="ECO:0007669"/>
    <property type="project" value="TreeGrafter"/>
</dbReference>
<gene>
    <name evidence="2" type="ORF">FC794_08960</name>
</gene>
<dbReference type="Pfam" id="PF02698">
    <property type="entry name" value="DUF218"/>
    <property type="match status" value="1"/>
</dbReference>
<evidence type="ECO:0000313" key="3">
    <source>
        <dbReference type="Proteomes" id="UP000478995"/>
    </source>
</evidence>
<dbReference type="PANTHER" id="PTHR30336:SF4">
    <property type="entry name" value="ENVELOPE BIOGENESIS FACTOR ELYC"/>
    <property type="match status" value="1"/>
</dbReference>
<evidence type="ECO:0000313" key="2">
    <source>
        <dbReference type="EMBL" id="NFG16920.1"/>
    </source>
</evidence>
<dbReference type="InterPro" id="IPR003848">
    <property type="entry name" value="DUF218"/>
</dbReference>
<dbReference type="Proteomes" id="UP000478995">
    <property type="component" value="Unassembled WGS sequence"/>
</dbReference>
<dbReference type="CDD" id="cd06259">
    <property type="entry name" value="YdcF-like"/>
    <property type="match status" value="1"/>
</dbReference>
<dbReference type="EMBL" id="SWOY01000002">
    <property type="protein sequence ID" value="NFG16920.1"/>
    <property type="molecule type" value="Genomic_DNA"/>
</dbReference>
<dbReference type="FunFam" id="3.40.50.620:FF:000148">
    <property type="entry name" value="Cytoplasmic protein"/>
    <property type="match status" value="1"/>
</dbReference>
<dbReference type="InterPro" id="IPR051599">
    <property type="entry name" value="Cell_Envelope_Assoc"/>
</dbReference>
<feature type="domain" description="DUF218" evidence="1">
    <location>
        <begin position="44"/>
        <end position="164"/>
    </location>
</feature>
<evidence type="ECO:0000259" key="1">
    <source>
        <dbReference type="Pfam" id="PF02698"/>
    </source>
</evidence>
<dbReference type="GO" id="GO:0043164">
    <property type="term" value="P:Gram-negative-bacterium-type cell wall biogenesis"/>
    <property type="evidence" value="ECO:0007669"/>
    <property type="project" value="TreeGrafter"/>
</dbReference>
<name>A0A6B4MGF7_CLOBO</name>